<dbReference type="InterPro" id="IPR013783">
    <property type="entry name" value="Ig-like_fold"/>
</dbReference>
<gene>
    <name evidence="1" type="ORF">F4553_004180</name>
</gene>
<dbReference type="EMBL" id="JACHMN010000002">
    <property type="protein sequence ID" value="MBB5870801.1"/>
    <property type="molecule type" value="Genomic_DNA"/>
</dbReference>
<dbReference type="AlphaFoldDB" id="A0A841BVN1"/>
<keyword evidence="2" id="KW-1185">Reference proteome</keyword>
<dbReference type="Gene3D" id="2.60.40.10">
    <property type="entry name" value="Immunoglobulins"/>
    <property type="match status" value="1"/>
</dbReference>
<dbReference type="Proteomes" id="UP000587527">
    <property type="component" value="Unassembled WGS sequence"/>
</dbReference>
<dbReference type="GO" id="GO:0005975">
    <property type="term" value="P:carbohydrate metabolic process"/>
    <property type="evidence" value="ECO:0007669"/>
    <property type="project" value="UniProtKB-ARBA"/>
</dbReference>
<accession>A0A841BVN1</accession>
<comment type="caution">
    <text evidence="1">The sequence shown here is derived from an EMBL/GenBank/DDBJ whole genome shotgun (WGS) entry which is preliminary data.</text>
</comment>
<evidence type="ECO:0000313" key="2">
    <source>
        <dbReference type="Proteomes" id="UP000587527"/>
    </source>
</evidence>
<dbReference type="RefSeq" id="WP_184838433.1">
    <property type="nucleotide sequence ID" value="NZ_JACHMN010000002.1"/>
</dbReference>
<sequence>MAGPSIPSYNALASGGSTFAPSSLHFDAAAGDETAAKRVTFTSTGPDAVTFGTASLGGTSPTSFNIVADTCSTHTFTSGQTCYVDVTALLPTPGSQSATLNLTDDASGSHSVPLSATAIVGARGTYYPFLPQRIMDTRTGNGTTKAPIGSNGVRHLQVTGRGGVAATGVSAVVLNVTVVSPASSGYLTVYPTGVPRPTSSALNFAKGWTGANSVTVAVGTGGQIDIFNASSSADVIVDVAGFFAANDSVLGGYGLGGQFQSVYPERLFDSRYSGDGSRLDQDYFVSTPVDYGDENNSHIRAFAVNITAVSPLGSGYLTAWDGGDTFPSTSTLNFAAGKTVPNMAIVPAGPCYICEGDWYEKPSISIYTSQATHILVDIVGVFDDSSLEDGLRFTPITPTRIADTRTPLGLPGALGPNSTGVLTTPSSVITEPDTSALALNVTAVNPTASTWLTVWPNGVEGLPQPTISSLNPAKGQTVPNAVITVIGPEEAFNIYNNAGTTHVLIDVVGTFWLYPGTASSGFAGPGFGAKGPSQLRSVTTGGAVRHQR</sequence>
<evidence type="ECO:0000313" key="1">
    <source>
        <dbReference type="EMBL" id="MBB5870801.1"/>
    </source>
</evidence>
<name>A0A841BVN1_9ACTN</name>
<reference evidence="1 2" key="1">
    <citation type="submission" date="2020-08" db="EMBL/GenBank/DDBJ databases">
        <title>Sequencing the genomes of 1000 actinobacteria strains.</title>
        <authorList>
            <person name="Klenk H.-P."/>
        </authorList>
    </citation>
    <scope>NUCLEOTIDE SEQUENCE [LARGE SCALE GENOMIC DNA]</scope>
    <source>
        <strain evidence="1 2">DSM 45362</strain>
    </source>
</reference>
<protein>
    <recommendedName>
        <fullName evidence="3">Choice-of-anchor D domain-containing protein</fullName>
    </recommendedName>
</protein>
<evidence type="ECO:0008006" key="3">
    <source>
        <dbReference type="Google" id="ProtNLM"/>
    </source>
</evidence>
<organism evidence="1 2">
    <name type="scientific">Allocatelliglobosispora scoriae</name>
    <dbReference type="NCBI Taxonomy" id="643052"/>
    <lineage>
        <taxon>Bacteria</taxon>
        <taxon>Bacillati</taxon>
        <taxon>Actinomycetota</taxon>
        <taxon>Actinomycetes</taxon>
        <taxon>Micromonosporales</taxon>
        <taxon>Micromonosporaceae</taxon>
        <taxon>Allocatelliglobosispora</taxon>
    </lineage>
</organism>
<proteinExistence type="predicted"/>